<dbReference type="EC" id="2.7.1.24" evidence="5 6"/>
<dbReference type="RefSeq" id="WP_186978144.1">
    <property type="nucleotide sequence ID" value="NZ_JACOOH010000009.1"/>
</dbReference>
<comment type="function">
    <text evidence="5">Catalyzes the phosphorylation of the 3'-hydroxyl group of dephosphocoenzyme A to form coenzyme A.</text>
</comment>
<keyword evidence="2 5" id="KW-0547">Nucleotide-binding</keyword>
<sequence>MLKIGLTGGIGSGKSTIAKIIEILGYPVYISDRRASSLMNRNQDIRQALIQRFGENIYLPEGGLNKQQLASIIFNDKRAITEVNRVVHPVVTQDFRDWCSVQKSKLVFFESAILFESKLESLFDYIILISTDMETRIRRVVARDSTSREKVMERINNQMSDSEKLPKSDFVIYNNDDDRIVKQIHDIIQQLNNPNKKQ</sequence>
<gene>
    <name evidence="5" type="primary">coaE</name>
    <name evidence="7" type="ORF">H8S64_18680</name>
</gene>
<keyword evidence="4 5" id="KW-0173">Coenzyme A biosynthesis</keyword>
<dbReference type="Proteomes" id="UP000646484">
    <property type="component" value="Unassembled WGS sequence"/>
</dbReference>
<comment type="similarity">
    <text evidence="1 5">Belongs to the CoaE family.</text>
</comment>
<dbReference type="Gene3D" id="3.40.50.300">
    <property type="entry name" value="P-loop containing nucleotide triphosphate hydrolases"/>
    <property type="match status" value="1"/>
</dbReference>
<keyword evidence="5 7" id="KW-0418">Kinase</keyword>
<comment type="pathway">
    <text evidence="5">Cofactor biosynthesis; coenzyme A biosynthesis; CoA from (R)-pantothenate: step 5/5.</text>
</comment>
<comment type="subcellular location">
    <subcellularLocation>
        <location evidence="5">Cytoplasm</location>
    </subcellularLocation>
</comment>
<dbReference type="CDD" id="cd02022">
    <property type="entry name" value="DPCK"/>
    <property type="match status" value="1"/>
</dbReference>
<dbReference type="InterPro" id="IPR001977">
    <property type="entry name" value="Depp_CoAkinase"/>
</dbReference>
<dbReference type="PANTHER" id="PTHR10695:SF46">
    <property type="entry name" value="BIFUNCTIONAL COENZYME A SYNTHASE-RELATED"/>
    <property type="match status" value="1"/>
</dbReference>
<keyword evidence="5" id="KW-0963">Cytoplasm</keyword>
<reference evidence="7 8" key="1">
    <citation type="submission" date="2020-08" db="EMBL/GenBank/DDBJ databases">
        <title>Genome public.</title>
        <authorList>
            <person name="Liu C."/>
            <person name="Sun Q."/>
        </authorList>
    </citation>
    <scope>NUCLEOTIDE SEQUENCE [LARGE SCALE GENOMIC DNA]</scope>
    <source>
        <strain evidence="7 8">NSJ-56</strain>
    </source>
</reference>
<dbReference type="PROSITE" id="PS51219">
    <property type="entry name" value="DPCK"/>
    <property type="match status" value="1"/>
</dbReference>
<evidence type="ECO:0000256" key="1">
    <source>
        <dbReference type="ARBA" id="ARBA00009018"/>
    </source>
</evidence>
<protein>
    <recommendedName>
        <fullName evidence="5 6">Dephospho-CoA kinase</fullName>
        <ecNumber evidence="5 6">2.7.1.24</ecNumber>
    </recommendedName>
    <alternativeName>
        <fullName evidence="5">Dephosphocoenzyme A kinase</fullName>
    </alternativeName>
</protein>
<evidence type="ECO:0000256" key="2">
    <source>
        <dbReference type="ARBA" id="ARBA00022741"/>
    </source>
</evidence>
<name>A0ABR7D590_9BACT</name>
<accession>A0ABR7D590</accession>
<comment type="catalytic activity">
    <reaction evidence="5">
        <text>3'-dephospho-CoA + ATP = ADP + CoA + H(+)</text>
        <dbReference type="Rhea" id="RHEA:18245"/>
        <dbReference type="ChEBI" id="CHEBI:15378"/>
        <dbReference type="ChEBI" id="CHEBI:30616"/>
        <dbReference type="ChEBI" id="CHEBI:57287"/>
        <dbReference type="ChEBI" id="CHEBI:57328"/>
        <dbReference type="ChEBI" id="CHEBI:456216"/>
        <dbReference type="EC" id="2.7.1.24"/>
    </reaction>
</comment>
<evidence type="ECO:0000256" key="4">
    <source>
        <dbReference type="ARBA" id="ARBA00022993"/>
    </source>
</evidence>
<evidence type="ECO:0000256" key="3">
    <source>
        <dbReference type="ARBA" id="ARBA00022840"/>
    </source>
</evidence>
<comment type="caution">
    <text evidence="7">The sequence shown here is derived from an EMBL/GenBank/DDBJ whole genome shotgun (WGS) entry which is preliminary data.</text>
</comment>
<proteinExistence type="inferred from homology"/>
<evidence type="ECO:0000256" key="6">
    <source>
        <dbReference type="NCBIfam" id="TIGR00152"/>
    </source>
</evidence>
<evidence type="ECO:0000256" key="5">
    <source>
        <dbReference type="HAMAP-Rule" id="MF_00376"/>
    </source>
</evidence>
<dbReference type="HAMAP" id="MF_00376">
    <property type="entry name" value="Dephospho_CoA_kinase"/>
    <property type="match status" value="1"/>
</dbReference>
<keyword evidence="8" id="KW-1185">Reference proteome</keyword>
<dbReference type="GO" id="GO:0004140">
    <property type="term" value="F:dephospho-CoA kinase activity"/>
    <property type="evidence" value="ECO:0007669"/>
    <property type="project" value="UniProtKB-EC"/>
</dbReference>
<dbReference type="InterPro" id="IPR027417">
    <property type="entry name" value="P-loop_NTPase"/>
</dbReference>
<dbReference type="Pfam" id="PF01121">
    <property type="entry name" value="CoaE"/>
    <property type="match status" value="1"/>
</dbReference>
<organism evidence="7 8">
    <name type="scientific">Butyricimonas hominis</name>
    <dbReference type="NCBI Taxonomy" id="2763032"/>
    <lineage>
        <taxon>Bacteria</taxon>
        <taxon>Pseudomonadati</taxon>
        <taxon>Bacteroidota</taxon>
        <taxon>Bacteroidia</taxon>
        <taxon>Bacteroidales</taxon>
        <taxon>Odoribacteraceae</taxon>
        <taxon>Butyricimonas</taxon>
    </lineage>
</organism>
<keyword evidence="3 5" id="KW-0067">ATP-binding</keyword>
<dbReference type="PANTHER" id="PTHR10695">
    <property type="entry name" value="DEPHOSPHO-COA KINASE-RELATED"/>
    <property type="match status" value="1"/>
</dbReference>
<evidence type="ECO:0000313" key="7">
    <source>
        <dbReference type="EMBL" id="MBC5623123.1"/>
    </source>
</evidence>
<dbReference type="SUPFAM" id="SSF52540">
    <property type="entry name" value="P-loop containing nucleoside triphosphate hydrolases"/>
    <property type="match status" value="1"/>
</dbReference>
<feature type="binding site" evidence="5">
    <location>
        <begin position="11"/>
        <end position="16"/>
    </location>
    <ligand>
        <name>ATP</name>
        <dbReference type="ChEBI" id="CHEBI:30616"/>
    </ligand>
</feature>
<keyword evidence="5 7" id="KW-0808">Transferase</keyword>
<evidence type="ECO:0000313" key="8">
    <source>
        <dbReference type="Proteomes" id="UP000646484"/>
    </source>
</evidence>
<dbReference type="EMBL" id="JACOOH010000009">
    <property type="protein sequence ID" value="MBC5623123.1"/>
    <property type="molecule type" value="Genomic_DNA"/>
</dbReference>
<dbReference type="NCBIfam" id="TIGR00152">
    <property type="entry name" value="dephospho-CoA kinase"/>
    <property type="match status" value="1"/>
</dbReference>